<dbReference type="EMBL" id="CP143423">
    <property type="protein sequence ID" value="WVX49866.1"/>
    <property type="molecule type" value="Genomic_DNA"/>
</dbReference>
<accession>A0ABZ2BVP1</accession>
<evidence type="ECO:0000259" key="2">
    <source>
        <dbReference type="Pfam" id="PF08547"/>
    </source>
</evidence>
<reference evidence="3 4" key="1">
    <citation type="submission" date="2015-07" db="EMBL/GenBank/DDBJ databases">
        <authorList>
            <person name="Voget S."/>
            <person name="Dogs M."/>
            <person name="Brinkhoff T.H."/>
            <person name="Daniel R."/>
        </authorList>
    </citation>
    <scope>NUCLEOTIDE SEQUENCE [LARGE SCALE GENOMIC DNA]</scope>
    <source>
        <strain evidence="3 4">B14</strain>
    </source>
</reference>
<dbReference type="RefSeq" id="WP_187429758.1">
    <property type="nucleotide sequence ID" value="NZ_CP143423.1"/>
</dbReference>
<dbReference type="Gene3D" id="2.60.120.430">
    <property type="entry name" value="Galactose-binding lectin"/>
    <property type="match status" value="1"/>
</dbReference>
<dbReference type="SUPFAM" id="SSF49785">
    <property type="entry name" value="Galactose-binding domain-like"/>
    <property type="match status" value="1"/>
</dbReference>
<comment type="similarity">
    <text evidence="1">Belongs to the CIA30 family.</text>
</comment>
<keyword evidence="4" id="KW-1185">Reference proteome</keyword>
<evidence type="ECO:0000256" key="1">
    <source>
        <dbReference type="ARBA" id="ARBA00007884"/>
    </source>
</evidence>
<dbReference type="Proteomes" id="UP001318682">
    <property type="component" value="Chromosome"/>
</dbReference>
<feature type="domain" description="NADH:ubiquinone oxidoreductase intermediate-associated protein 30" evidence="2">
    <location>
        <begin position="6"/>
        <end position="125"/>
    </location>
</feature>
<dbReference type="InterPro" id="IPR008979">
    <property type="entry name" value="Galactose-bd-like_sf"/>
</dbReference>
<gene>
    <name evidence="3" type="ORF">ROLI_029610</name>
</gene>
<name>A0ABZ2BVP1_9RHOB</name>
<evidence type="ECO:0000313" key="4">
    <source>
        <dbReference type="Proteomes" id="UP001318682"/>
    </source>
</evidence>
<organism evidence="3 4">
    <name type="scientific">Roseobacter fucihabitans</name>
    <dbReference type="NCBI Taxonomy" id="1537242"/>
    <lineage>
        <taxon>Bacteria</taxon>
        <taxon>Pseudomonadati</taxon>
        <taxon>Pseudomonadota</taxon>
        <taxon>Alphaproteobacteria</taxon>
        <taxon>Rhodobacterales</taxon>
        <taxon>Roseobacteraceae</taxon>
        <taxon>Roseobacter</taxon>
    </lineage>
</organism>
<proteinExistence type="inferred from homology"/>
<dbReference type="InterPro" id="IPR039131">
    <property type="entry name" value="NDUFAF1"/>
</dbReference>
<evidence type="ECO:0000313" key="3">
    <source>
        <dbReference type="EMBL" id="WVX49866.1"/>
    </source>
</evidence>
<protein>
    <recommendedName>
        <fullName evidence="2">NADH:ubiquinone oxidoreductase intermediate-associated protein 30 domain-containing protein</fullName>
    </recommendedName>
</protein>
<dbReference type="PANTHER" id="PTHR13194">
    <property type="entry name" value="COMPLEX I INTERMEDIATE-ASSOCIATED PROTEIN 30"/>
    <property type="match status" value="1"/>
</dbReference>
<dbReference type="Pfam" id="PF08547">
    <property type="entry name" value="CIA30"/>
    <property type="match status" value="1"/>
</dbReference>
<sequence>MTERLTPDWEFIADGVMGGVSQGSLTTEKRKGRTAVRLYGEVSTENNGGFLQMAFDINASGSAYDASRWTGIEVDVLGNGETYEMRLRTNELDKPWQSFRQAFQADKDWRTVQLPFADFTAHRHDLAFDPAHLRRLGVLAVGREFHADIALAQVRFYN</sequence>
<dbReference type="PANTHER" id="PTHR13194:SF19">
    <property type="entry name" value="NAD(P)-BINDING ROSSMANN-FOLD SUPERFAMILY PROTEIN"/>
    <property type="match status" value="1"/>
</dbReference>
<reference evidence="4" key="2">
    <citation type="submission" date="2024-01" db="EMBL/GenBank/DDBJ databases">
        <title>Roseobacter fucihabitans sp. nov., isolated from the brown alga Fucus spiralis.</title>
        <authorList>
            <person name="Hahnke S."/>
            <person name="Berger M."/>
            <person name="Schlingloff A."/>
            <person name="Athale I."/>
            <person name="Neumann-Schaal M."/>
            <person name="Adenaya A."/>
            <person name="Poehlein A."/>
            <person name="Daniel R."/>
            <person name="Pertersen J."/>
            <person name="Brinkhoff T."/>
        </authorList>
    </citation>
    <scope>NUCLEOTIDE SEQUENCE [LARGE SCALE GENOMIC DNA]</scope>
    <source>
        <strain evidence="4">B14</strain>
    </source>
</reference>
<dbReference type="InterPro" id="IPR013857">
    <property type="entry name" value="NADH-UbQ_OxRdtase-assoc_prot30"/>
</dbReference>